<dbReference type="Proteomes" id="UP000887565">
    <property type="component" value="Unplaced"/>
</dbReference>
<dbReference type="GO" id="GO:0000408">
    <property type="term" value="C:EKC/KEOPS complex"/>
    <property type="evidence" value="ECO:0007669"/>
    <property type="project" value="TreeGrafter"/>
</dbReference>
<dbReference type="InterPro" id="IPR036504">
    <property type="entry name" value="CGI121/TPRKB_sf"/>
</dbReference>
<accession>A0A915K0E0</accession>
<dbReference type="PANTHER" id="PTHR15840:SF10">
    <property type="entry name" value="EKC_KEOPS COMPLEX SUBUNIT TPRKB"/>
    <property type="match status" value="1"/>
</dbReference>
<dbReference type="SUPFAM" id="SSF143870">
    <property type="entry name" value="PF0523-like"/>
    <property type="match status" value="1"/>
</dbReference>
<evidence type="ECO:0000256" key="2">
    <source>
        <dbReference type="ARBA" id="ARBA00005546"/>
    </source>
</evidence>
<dbReference type="GO" id="GO:0005829">
    <property type="term" value="C:cytosol"/>
    <property type="evidence" value="ECO:0007669"/>
    <property type="project" value="TreeGrafter"/>
</dbReference>
<reference evidence="7" key="1">
    <citation type="submission" date="2022-11" db="UniProtKB">
        <authorList>
            <consortium name="WormBaseParasite"/>
        </authorList>
    </citation>
    <scope>IDENTIFICATION</scope>
</reference>
<dbReference type="InterPro" id="IPR013926">
    <property type="entry name" value="CGI121/TPRKB"/>
</dbReference>
<comment type="subcellular location">
    <subcellularLocation>
        <location evidence="1">Nucleus</location>
    </subcellularLocation>
</comment>
<keyword evidence="6" id="KW-1185">Reference proteome</keyword>
<dbReference type="AlphaFoldDB" id="A0A915K0E0"/>
<dbReference type="WBParaSite" id="nRc.2.0.1.t32137-RA">
    <property type="protein sequence ID" value="nRc.2.0.1.t32137-RA"/>
    <property type="gene ID" value="nRc.2.0.1.g32137"/>
</dbReference>
<name>A0A915K0E0_ROMCU</name>
<sequence>MGRYSELFRLQVDPLDDNAPEIAVRICLFRNVKNAKDLKLLIQSGQVECSFVRAELILEIFQLLAATNKAIHCNIYGNLATKNIHSEIVYCLSPTRNITESLVTFGVHDDSHDILVVVVGDVKGDKLKQVGKFINGRPEPLSALRNLTDHALIKQIYNVKDPELNKSSIVDAVVSRIVSKDYVS</sequence>
<protein>
    <submittedName>
        <fullName evidence="7">EKC/KEOPS complex subunit CGI121</fullName>
    </submittedName>
</protein>
<organism evidence="6 7">
    <name type="scientific">Romanomermis culicivorax</name>
    <name type="common">Nematode worm</name>
    <dbReference type="NCBI Taxonomy" id="13658"/>
    <lineage>
        <taxon>Eukaryota</taxon>
        <taxon>Metazoa</taxon>
        <taxon>Ecdysozoa</taxon>
        <taxon>Nematoda</taxon>
        <taxon>Enoplea</taxon>
        <taxon>Dorylaimia</taxon>
        <taxon>Mermithida</taxon>
        <taxon>Mermithoidea</taxon>
        <taxon>Mermithidae</taxon>
        <taxon>Romanomermis</taxon>
    </lineage>
</organism>
<keyword evidence="3" id="KW-0819">tRNA processing</keyword>
<keyword evidence="4 5" id="KW-0539">Nucleus</keyword>
<evidence type="ECO:0000256" key="5">
    <source>
        <dbReference type="RuleBase" id="RU004398"/>
    </source>
</evidence>
<evidence type="ECO:0000313" key="7">
    <source>
        <dbReference type="WBParaSite" id="nRc.2.0.1.t32137-RA"/>
    </source>
</evidence>
<dbReference type="GO" id="GO:0005634">
    <property type="term" value="C:nucleus"/>
    <property type="evidence" value="ECO:0007669"/>
    <property type="project" value="UniProtKB-SubCell"/>
</dbReference>
<evidence type="ECO:0000256" key="4">
    <source>
        <dbReference type="ARBA" id="ARBA00023242"/>
    </source>
</evidence>
<dbReference type="OMA" id="IVCRMST"/>
<dbReference type="PANTHER" id="PTHR15840">
    <property type="entry name" value="CGI-121 FAMILY MEMBER"/>
    <property type="match status" value="1"/>
</dbReference>
<dbReference type="Pfam" id="PF08617">
    <property type="entry name" value="CGI-121"/>
    <property type="match status" value="1"/>
</dbReference>
<evidence type="ECO:0000256" key="3">
    <source>
        <dbReference type="ARBA" id="ARBA00022694"/>
    </source>
</evidence>
<dbReference type="GO" id="GO:0002949">
    <property type="term" value="P:tRNA threonylcarbamoyladenosine modification"/>
    <property type="evidence" value="ECO:0007669"/>
    <property type="project" value="TreeGrafter"/>
</dbReference>
<dbReference type="NCBIfam" id="NF011465">
    <property type="entry name" value="PRK14886.1-1"/>
    <property type="match status" value="1"/>
</dbReference>
<comment type="similarity">
    <text evidence="2 5">Belongs to the CGI121/TPRKB family.</text>
</comment>
<proteinExistence type="inferred from homology"/>
<evidence type="ECO:0000313" key="6">
    <source>
        <dbReference type="Proteomes" id="UP000887565"/>
    </source>
</evidence>
<dbReference type="Gene3D" id="3.30.2380.10">
    <property type="entry name" value="CGI121/TPRKB"/>
    <property type="match status" value="1"/>
</dbReference>
<evidence type="ECO:0000256" key="1">
    <source>
        <dbReference type="ARBA" id="ARBA00004123"/>
    </source>
</evidence>